<dbReference type="Pfam" id="PF01902">
    <property type="entry name" value="Diphthami_syn_2"/>
    <property type="match status" value="1"/>
</dbReference>
<dbReference type="InterPro" id="IPR030662">
    <property type="entry name" value="DPH6/MJ0570"/>
</dbReference>
<dbReference type="CDD" id="cd01994">
    <property type="entry name" value="AANH_PF0828-like"/>
    <property type="match status" value="1"/>
</dbReference>
<proteinExistence type="predicted"/>
<comment type="caution">
    <text evidence="2">The sequence shown here is derived from an EMBL/GenBank/DDBJ whole genome shotgun (WGS) entry which is preliminary data.</text>
</comment>
<sequence length="221" mass="24866">MAKKIALSWSGGKDSCMALKKLVDANHQVVSLITTVPKELERTFAHGEKTEMIQRQSNSLSIPLHFIRCSFDDYTESFIQDLIQLKNQHHLDSVAFGDIYLEGHREWGENVAAAAGLEALFPLWCQQQDSLSLLSSFIQSGHKAAVIRIREDSLDDSWLGKELDDDFFNNIQKQTVCPLGENGEYHTFVYDGPLFQSPVSFTRGQVLSEGASKRLEIHPLV</sequence>
<evidence type="ECO:0000313" key="3">
    <source>
        <dbReference type="Proteomes" id="UP000092578"/>
    </source>
</evidence>
<dbReference type="InterPro" id="IPR014729">
    <property type="entry name" value="Rossmann-like_a/b/a_fold"/>
</dbReference>
<dbReference type="RefSeq" id="WP_065411698.1">
    <property type="nucleotide sequence ID" value="NZ_MAYT01000029.1"/>
</dbReference>
<accession>A0A1B9AG58</accession>
<dbReference type="Proteomes" id="UP000092578">
    <property type="component" value="Unassembled WGS sequence"/>
</dbReference>
<dbReference type="InterPro" id="IPR002761">
    <property type="entry name" value="Diphthami_syn_dom"/>
</dbReference>
<dbReference type="GO" id="GO:0017178">
    <property type="term" value="F:diphthine-ammonia ligase activity"/>
    <property type="evidence" value="ECO:0007669"/>
    <property type="project" value="TreeGrafter"/>
</dbReference>
<keyword evidence="3" id="KW-1185">Reference proteome</keyword>
<gene>
    <name evidence="2" type="ORF">A8F95_13880</name>
</gene>
<dbReference type="GO" id="GO:0017183">
    <property type="term" value="P:protein histidyl modification to diphthamide"/>
    <property type="evidence" value="ECO:0007669"/>
    <property type="project" value="TreeGrafter"/>
</dbReference>
<organism evidence="2 3">
    <name type="scientific">Pseudobacillus wudalianchiensis</name>
    <dbReference type="NCBI Taxonomy" id="1743143"/>
    <lineage>
        <taxon>Bacteria</taxon>
        <taxon>Bacillati</taxon>
        <taxon>Bacillota</taxon>
        <taxon>Bacilli</taxon>
        <taxon>Bacillales</taxon>
        <taxon>Bacillaceae</taxon>
        <taxon>Pseudobacillus</taxon>
    </lineage>
</organism>
<protein>
    <recommendedName>
        <fullName evidence="1">Diphthamide synthase domain-containing protein</fullName>
    </recommendedName>
</protein>
<dbReference type="Gene3D" id="3.40.50.620">
    <property type="entry name" value="HUPs"/>
    <property type="match status" value="1"/>
</dbReference>
<dbReference type="PANTHER" id="PTHR12196">
    <property type="entry name" value="DOMAIN OF UNKNOWN FUNCTION 71 DUF71 -CONTAINING PROTEIN"/>
    <property type="match status" value="1"/>
</dbReference>
<evidence type="ECO:0000313" key="2">
    <source>
        <dbReference type="EMBL" id="OCA82824.1"/>
    </source>
</evidence>
<feature type="domain" description="Diphthamide synthase" evidence="1">
    <location>
        <begin position="4"/>
        <end position="199"/>
    </location>
</feature>
<dbReference type="Gene3D" id="3.90.1490.10">
    <property type="entry name" value="putative n-type atp pyrophosphatase, domain 2"/>
    <property type="match status" value="1"/>
</dbReference>
<reference evidence="3" key="1">
    <citation type="submission" date="2016-05" db="EMBL/GenBank/DDBJ databases">
        <authorList>
            <person name="Liu B."/>
            <person name="Wang J."/>
            <person name="Zhu Y."/>
            <person name="Liu G."/>
            <person name="Chen Q."/>
            <person name="Chen Z."/>
            <person name="Lan J."/>
            <person name="Che J."/>
            <person name="Ge C."/>
            <person name="Shi H."/>
            <person name="Pan Z."/>
            <person name="Liu X."/>
        </authorList>
    </citation>
    <scope>NUCLEOTIDE SEQUENCE [LARGE SCALE GENOMIC DNA]</scope>
    <source>
        <strain evidence="3">FJAT-27215</strain>
    </source>
</reference>
<name>A0A1B9AG58_9BACI</name>
<dbReference type="EMBL" id="MAYT01000029">
    <property type="protein sequence ID" value="OCA82824.1"/>
    <property type="molecule type" value="Genomic_DNA"/>
</dbReference>
<dbReference type="AlphaFoldDB" id="A0A1B9AG58"/>
<dbReference type="PANTHER" id="PTHR12196:SF2">
    <property type="entry name" value="DIPHTHINE--AMMONIA LIGASE"/>
    <property type="match status" value="1"/>
</dbReference>
<dbReference type="NCBIfam" id="TIGR00290">
    <property type="entry name" value="MJ0570_dom"/>
    <property type="match status" value="1"/>
</dbReference>
<evidence type="ECO:0000259" key="1">
    <source>
        <dbReference type="Pfam" id="PF01902"/>
    </source>
</evidence>
<dbReference type="SUPFAM" id="SSF52402">
    <property type="entry name" value="Adenine nucleotide alpha hydrolases-like"/>
    <property type="match status" value="1"/>
</dbReference>